<organism evidence="2 3">
    <name type="scientific">Lamprobacter modestohalophilus</name>
    <dbReference type="NCBI Taxonomy" id="1064514"/>
    <lineage>
        <taxon>Bacteria</taxon>
        <taxon>Pseudomonadati</taxon>
        <taxon>Pseudomonadota</taxon>
        <taxon>Gammaproteobacteria</taxon>
        <taxon>Chromatiales</taxon>
        <taxon>Chromatiaceae</taxon>
        <taxon>Lamprobacter</taxon>
    </lineage>
</organism>
<evidence type="ECO:0000313" key="3">
    <source>
        <dbReference type="Proteomes" id="UP001138768"/>
    </source>
</evidence>
<name>A0A9X1B5Z6_9GAMM</name>
<evidence type="ECO:0000313" key="2">
    <source>
        <dbReference type="EMBL" id="MBK1620654.1"/>
    </source>
</evidence>
<evidence type="ECO:0008006" key="4">
    <source>
        <dbReference type="Google" id="ProtNLM"/>
    </source>
</evidence>
<keyword evidence="3" id="KW-1185">Reference proteome</keyword>
<feature type="transmembrane region" description="Helical" evidence="1">
    <location>
        <begin position="189"/>
        <end position="217"/>
    </location>
</feature>
<keyword evidence="1" id="KW-0812">Transmembrane</keyword>
<protein>
    <recommendedName>
        <fullName evidence="4">DUF2189 domain-containing protein</fullName>
    </recommendedName>
</protein>
<feature type="transmembrane region" description="Helical" evidence="1">
    <location>
        <begin position="98"/>
        <end position="117"/>
    </location>
</feature>
<keyword evidence="1" id="KW-1133">Transmembrane helix</keyword>
<keyword evidence="1" id="KW-0472">Membrane</keyword>
<dbReference type="InterPro" id="IPR018692">
    <property type="entry name" value="DUF2189"/>
</dbReference>
<accession>A0A9X1B5Z6</accession>
<proteinExistence type="predicted"/>
<dbReference type="EMBL" id="NRRY01000045">
    <property type="protein sequence ID" value="MBK1620654.1"/>
    <property type="molecule type" value="Genomic_DNA"/>
</dbReference>
<sequence length="286" mass="30239">MLGTTDVSSSRAHPFGVFTMNTESMTLTSTDTHRDIVQGDTIKIQQVAVNAPLQWLAQGWGTLTKTPLISLFYGTLCALAGFAALTMSRAMPGLTLKFLIVLLLLGPFLAAGLYVAARQHLAGERIGIRASLALFGQRRSSLALFGLLLMFVVAFWTLASVVIFAIKVTTLAPTSSGYVTLLGGGMDPLMMLFTLVSSALLGAAVFAASVIAVPLIVDRDAGPIAGVQASWRAVTLNPAPMLRWAGLILGLMIIGALTAFVGMVVIFPLLGYASWYAYRDLVGEAA</sequence>
<feature type="transmembrane region" description="Helical" evidence="1">
    <location>
        <begin position="68"/>
        <end position="86"/>
    </location>
</feature>
<dbReference type="Proteomes" id="UP001138768">
    <property type="component" value="Unassembled WGS sequence"/>
</dbReference>
<comment type="caution">
    <text evidence="2">The sequence shown here is derived from an EMBL/GenBank/DDBJ whole genome shotgun (WGS) entry which is preliminary data.</text>
</comment>
<feature type="transmembrane region" description="Helical" evidence="1">
    <location>
        <begin position="142"/>
        <end position="168"/>
    </location>
</feature>
<feature type="transmembrane region" description="Helical" evidence="1">
    <location>
        <begin position="244"/>
        <end position="270"/>
    </location>
</feature>
<evidence type="ECO:0000256" key="1">
    <source>
        <dbReference type="SAM" id="Phobius"/>
    </source>
</evidence>
<reference evidence="2 3" key="1">
    <citation type="journal article" date="2020" name="Microorganisms">
        <title>Osmotic Adaptation and Compatible Solute Biosynthesis of Phototrophic Bacteria as Revealed from Genome Analyses.</title>
        <authorList>
            <person name="Imhoff J.F."/>
            <person name="Rahn T."/>
            <person name="Kunzel S."/>
            <person name="Keller A."/>
            <person name="Neulinger S.C."/>
        </authorList>
    </citation>
    <scope>NUCLEOTIDE SEQUENCE [LARGE SCALE GENOMIC DNA]</scope>
    <source>
        <strain evidence="2 3">DSM 25653</strain>
    </source>
</reference>
<dbReference type="AlphaFoldDB" id="A0A9X1B5Z6"/>
<gene>
    <name evidence="2" type="ORF">CKO42_19915</name>
</gene>
<dbReference type="Pfam" id="PF09955">
    <property type="entry name" value="DUF2189"/>
    <property type="match status" value="1"/>
</dbReference>